<name>A0AAU7VW92_9MICO</name>
<gene>
    <name evidence="6" type="primary">iolG</name>
    <name evidence="6" type="ORF">ABS642_18365</name>
</gene>
<evidence type="ECO:0000259" key="4">
    <source>
        <dbReference type="Pfam" id="PF01408"/>
    </source>
</evidence>
<dbReference type="PANTHER" id="PTHR42840">
    <property type="entry name" value="NAD(P)-BINDING ROSSMANN-FOLD SUPERFAMILY PROTEIN-RELATED"/>
    <property type="match status" value="1"/>
</dbReference>
<dbReference type="EC" id="1.1.1.18" evidence="6"/>
<dbReference type="Gene3D" id="3.30.360.10">
    <property type="entry name" value="Dihydrodipicolinate Reductase, domain 2"/>
    <property type="match status" value="1"/>
</dbReference>
<dbReference type="InterPro" id="IPR055170">
    <property type="entry name" value="GFO_IDH_MocA-like_dom"/>
</dbReference>
<evidence type="ECO:0000313" key="6">
    <source>
        <dbReference type="EMBL" id="XBX77854.1"/>
    </source>
</evidence>
<dbReference type="Pfam" id="PF22725">
    <property type="entry name" value="GFO_IDH_MocA_C3"/>
    <property type="match status" value="1"/>
</dbReference>
<dbReference type="GO" id="GO:0006740">
    <property type="term" value="P:NADPH regeneration"/>
    <property type="evidence" value="ECO:0007669"/>
    <property type="project" value="TreeGrafter"/>
</dbReference>
<dbReference type="EMBL" id="CP158357">
    <property type="protein sequence ID" value="XBX77854.1"/>
    <property type="molecule type" value="Genomic_DNA"/>
</dbReference>
<dbReference type="InterPro" id="IPR030827">
    <property type="entry name" value="Myo_inos_IolG"/>
</dbReference>
<protein>
    <submittedName>
        <fullName evidence="6">Inositol 2-dehydrogenase</fullName>
        <ecNumber evidence="6">1.1.1.18</ecNumber>
    </submittedName>
</protein>
<dbReference type="NCBIfam" id="TIGR04380">
    <property type="entry name" value="myo_inos_iolG"/>
    <property type="match status" value="1"/>
</dbReference>
<dbReference type="SUPFAM" id="SSF55347">
    <property type="entry name" value="Glyceraldehyde-3-phosphate dehydrogenase-like, C-terminal domain"/>
    <property type="match status" value="1"/>
</dbReference>
<evidence type="ECO:0000259" key="5">
    <source>
        <dbReference type="Pfam" id="PF22725"/>
    </source>
</evidence>
<evidence type="ECO:0000256" key="1">
    <source>
        <dbReference type="ARBA" id="ARBA00010928"/>
    </source>
</evidence>
<dbReference type="AlphaFoldDB" id="A0AAU7VW92"/>
<dbReference type="Gene3D" id="3.40.50.720">
    <property type="entry name" value="NAD(P)-binding Rossmann-like Domain"/>
    <property type="match status" value="1"/>
</dbReference>
<dbReference type="InterPro" id="IPR036291">
    <property type="entry name" value="NAD(P)-bd_dom_sf"/>
</dbReference>
<sequence>MTQKPLRFGLIGTGRIGQVHAASIAADPEAVLSWVADPFVAGARAVAETYGGTATDNADELFASGDVDAVLVASPTPTHVDLIAQAVDAGIPVLCEKPIDLDIARVDALRPKVAAAGVPVALGFNRRFDPSFASARARVAAGEIGALEQLTIISRDPSAPPAAYVAVSGGIFRDMTIHDFDMARFFLPEIVEVSAVGSTTFDDGAREHGDFDTAVTTLRAASGAIVTIVNSRHSSVGYDQRIEAFGGRGVLHVANAPSSLVSLSTADAVEAKPPYEQFFLERYAVAYAAELREFIKLARGEASTSPTFEDGRAALVLADAAQRSATERVVVPVALG</sequence>
<evidence type="ECO:0000256" key="3">
    <source>
        <dbReference type="ARBA" id="ARBA00023027"/>
    </source>
</evidence>
<dbReference type="GO" id="GO:0005737">
    <property type="term" value="C:cytoplasm"/>
    <property type="evidence" value="ECO:0007669"/>
    <property type="project" value="TreeGrafter"/>
</dbReference>
<dbReference type="PANTHER" id="PTHR42840:SF3">
    <property type="entry name" value="BINDING ROSSMANN FOLD OXIDOREDUCTASE, PUTATIVE (AFU_ORTHOLOGUE AFUA_2G10240)-RELATED"/>
    <property type="match status" value="1"/>
</dbReference>
<accession>A0AAU7VW92</accession>
<evidence type="ECO:0000256" key="2">
    <source>
        <dbReference type="ARBA" id="ARBA00023002"/>
    </source>
</evidence>
<feature type="domain" description="GFO/IDH/MocA-like oxidoreductase" evidence="5">
    <location>
        <begin position="132"/>
        <end position="251"/>
    </location>
</feature>
<proteinExistence type="inferred from homology"/>
<dbReference type="Pfam" id="PF01408">
    <property type="entry name" value="GFO_IDH_MocA"/>
    <property type="match status" value="1"/>
</dbReference>
<dbReference type="GO" id="GO:0050112">
    <property type="term" value="F:inositol 2-dehydrogenase (NAD+) activity"/>
    <property type="evidence" value="ECO:0007669"/>
    <property type="project" value="UniProtKB-EC"/>
</dbReference>
<dbReference type="RefSeq" id="WP_350351267.1">
    <property type="nucleotide sequence ID" value="NZ_CP158357.1"/>
</dbReference>
<comment type="similarity">
    <text evidence="1">Belongs to the Gfo/Idh/MocA family.</text>
</comment>
<organism evidence="6">
    <name type="scientific">Microbacterium sp. A8/3-1</name>
    <dbReference type="NCBI Taxonomy" id="3160749"/>
    <lineage>
        <taxon>Bacteria</taxon>
        <taxon>Bacillati</taxon>
        <taxon>Actinomycetota</taxon>
        <taxon>Actinomycetes</taxon>
        <taxon>Micrococcales</taxon>
        <taxon>Microbacteriaceae</taxon>
        <taxon>Microbacterium</taxon>
    </lineage>
</organism>
<dbReference type="SUPFAM" id="SSF51735">
    <property type="entry name" value="NAD(P)-binding Rossmann-fold domains"/>
    <property type="match status" value="1"/>
</dbReference>
<dbReference type="GO" id="GO:0000166">
    <property type="term" value="F:nucleotide binding"/>
    <property type="evidence" value="ECO:0007669"/>
    <property type="project" value="InterPro"/>
</dbReference>
<keyword evidence="3" id="KW-0520">NAD</keyword>
<dbReference type="InterPro" id="IPR000683">
    <property type="entry name" value="Gfo/Idh/MocA-like_OxRdtase_N"/>
</dbReference>
<reference evidence="6" key="1">
    <citation type="submission" date="2024-06" db="EMBL/GenBank/DDBJ databases">
        <title>Draft genome sequence of Microbacterium sp. strain A8/3-1, isolated from Oxytropis tragacanthoides Fisch. ex DC. Root nodules in the Altai region of Russia.</title>
        <authorList>
            <person name="Sazanova A."/>
            <person name="Guro P."/>
            <person name="Kuznetsova I."/>
            <person name="Belimov A."/>
            <person name="Safronova V."/>
        </authorList>
    </citation>
    <scope>NUCLEOTIDE SEQUENCE</scope>
    <source>
        <strain evidence="6">A8/3-1</strain>
    </source>
</reference>
<keyword evidence="2 6" id="KW-0560">Oxidoreductase</keyword>
<feature type="domain" description="Gfo/Idh/MocA-like oxidoreductase N-terminal" evidence="4">
    <location>
        <begin position="6"/>
        <end position="123"/>
    </location>
</feature>